<evidence type="ECO:0000313" key="2">
    <source>
        <dbReference type="EMBL" id="EYU38081.1"/>
    </source>
</evidence>
<dbReference type="InterPro" id="IPR008974">
    <property type="entry name" value="TRAF-like"/>
</dbReference>
<dbReference type="AlphaFoldDB" id="A0A022RCW6"/>
<dbReference type="SMART" id="SM00061">
    <property type="entry name" value="MATH"/>
    <property type="match status" value="1"/>
</dbReference>
<dbReference type="Pfam" id="PF22486">
    <property type="entry name" value="MATH_2"/>
    <property type="match status" value="1"/>
</dbReference>
<gene>
    <name evidence="2" type="ORF">MIMGU_mgv1a019759mg</name>
</gene>
<protein>
    <recommendedName>
        <fullName evidence="1">MATH domain-containing protein</fullName>
    </recommendedName>
</protein>
<name>A0A022RCW6_ERYGU</name>
<dbReference type="PANTHER" id="PTHR46162">
    <property type="entry name" value="TRAF-LIKE FAMILY PROTEIN"/>
    <property type="match status" value="1"/>
</dbReference>
<dbReference type="Gene3D" id="2.60.210.10">
    <property type="entry name" value="Apoptosis, Tumor Necrosis Factor Receptor Associated Protein 2, Chain A"/>
    <property type="match status" value="3"/>
</dbReference>
<dbReference type="EMBL" id="KI630509">
    <property type="protein sequence ID" value="EYU38081.1"/>
    <property type="molecule type" value="Genomic_DNA"/>
</dbReference>
<evidence type="ECO:0000313" key="3">
    <source>
        <dbReference type="Proteomes" id="UP000030748"/>
    </source>
</evidence>
<feature type="domain" description="MATH" evidence="1">
    <location>
        <begin position="25"/>
        <end position="157"/>
    </location>
</feature>
<accession>A0A022RCW6</accession>
<proteinExistence type="predicted"/>
<organism evidence="2 3">
    <name type="scientific">Erythranthe guttata</name>
    <name type="common">Yellow monkey flower</name>
    <name type="synonym">Mimulus guttatus</name>
    <dbReference type="NCBI Taxonomy" id="4155"/>
    <lineage>
        <taxon>Eukaryota</taxon>
        <taxon>Viridiplantae</taxon>
        <taxon>Streptophyta</taxon>
        <taxon>Embryophyta</taxon>
        <taxon>Tracheophyta</taxon>
        <taxon>Spermatophyta</taxon>
        <taxon>Magnoliopsida</taxon>
        <taxon>eudicotyledons</taxon>
        <taxon>Gunneridae</taxon>
        <taxon>Pentapetalae</taxon>
        <taxon>asterids</taxon>
        <taxon>lamiids</taxon>
        <taxon>Lamiales</taxon>
        <taxon>Phrymaceae</taxon>
        <taxon>Erythranthe</taxon>
    </lineage>
</organism>
<dbReference type="PANTHER" id="PTHR46162:SF20">
    <property type="entry name" value="UBIQUITIN CARBOXYL-TERMINAL HYDROLASE 7-LIKE ISOFORM X1"/>
    <property type="match status" value="1"/>
</dbReference>
<dbReference type="Proteomes" id="UP000030748">
    <property type="component" value="Unassembled WGS sequence"/>
</dbReference>
<evidence type="ECO:0000259" key="1">
    <source>
        <dbReference type="PROSITE" id="PS50144"/>
    </source>
</evidence>
<keyword evidence="3" id="KW-1185">Reference proteome</keyword>
<dbReference type="InterPro" id="IPR002083">
    <property type="entry name" value="MATH/TRAF_dom"/>
</dbReference>
<dbReference type="SUPFAM" id="SSF49599">
    <property type="entry name" value="TRAF domain-like"/>
    <property type="match status" value="2"/>
</dbReference>
<dbReference type="PROSITE" id="PS50144">
    <property type="entry name" value="MATH"/>
    <property type="match status" value="2"/>
</dbReference>
<reference evidence="2 3" key="1">
    <citation type="journal article" date="2013" name="Proc. Natl. Acad. Sci. U.S.A.">
        <title>Fine-scale variation in meiotic recombination in Mimulus inferred from population shotgun sequencing.</title>
        <authorList>
            <person name="Hellsten U."/>
            <person name="Wright K.M."/>
            <person name="Jenkins J."/>
            <person name="Shu S."/>
            <person name="Yuan Y."/>
            <person name="Wessler S.R."/>
            <person name="Schmutz J."/>
            <person name="Willis J.H."/>
            <person name="Rokhsar D.S."/>
        </authorList>
    </citation>
    <scope>NUCLEOTIDE SEQUENCE [LARGE SCALE GENOMIC DNA]</scope>
    <source>
        <strain evidence="3">cv. DUN x IM62</strain>
    </source>
</reference>
<dbReference type="eggNOG" id="KOG1987">
    <property type="taxonomic scope" value="Eukaryota"/>
</dbReference>
<dbReference type="PhylomeDB" id="A0A022RCW6"/>
<feature type="domain" description="MATH" evidence="1">
    <location>
        <begin position="178"/>
        <end position="228"/>
    </location>
</feature>
<sequence length="274" mass="30785">MSMMSVSETPSADKFPAMEIREESPAHFLLKIKCFSLLHQHGIHKYETEEFAAGEYNWKLIIYPNGDDIGKSCDHISVHLSIADTNSLPANGEVNAVFSIFLFNHNSGNFLASQGITRRFRGLKSQWGFSKFISKKTLLDPSNGYLGDDICVFGAEVFIVKREAVTECLSLKNVYSEHYKHEFKISNFSELENVWHSEEFNVGCHIWNVGLYPKGAQEGTSSHVGISLLYNWGFFKFIDIATINDPGKGFIVNDCCILTLEISILAVVQRSPLS</sequence>
<dbReference type="CDD" id="cd00121">
    <property type="entry name" value="MATH"/>
    <property type="match status" value="2"/>
</dbReference>